<reference evidence="1 2" key="1">
    <citation type="journal article" date="2016" name="Int. J. Syst. Evol. Microbiol.">
        <title>Pyruvatibacter mobilis gen. nov., sp. nov., a marine bacterium from the culture broth of Picochlorum sp. 122.</title>
        <authorList>
            <person name="Wang G."/>
            <person name="Tang M."/>
            <person name="Wu H."/>
            <person name="Dai S."/>
            <person name="Li T."/>
            <person name="Chen C."/>
            <person name="He H."/>
            <person name="Fan J."/>
            <person name="Xiang W."/>
            <person name="Li X."/>
        </authorList>
    </citation>
    <scope>NUCLEOTIDE SEQUENCE [LARGE SCALE GENOMIC DNA]</scope>
    <source>
        <strain evidence="1 2">GYP-11</strain>
    </source>
</reference>
<gene>
    <name evidence="1" type="ORF">GTQ45_13830</name>
</gene>
<protein>
    <submittedName>
        <fullName evidence="1">Squalene/phytoene synthase family protein</fullName>
    </submittedName>
</protein>
<evidence type="ECO:0000313" key="2">
    <source>
        <dbReference type="Proteomes" id="UP000470384"/>
    </source>
</evidence>
<dbReference type="RefSeq" id="WP_160588830.1">
    <property type="nucleotide sequence ID" value="NZ_BMHN01000001.1"/>
</dbReference>
<evidence type="ECO:0000313" key="1">
    <source>
        <dbReference type="EMBL" id="NBG96813.1"/>
    </source>
</evidence>
<dbReference type="Gene3D" id="1.10.600.10">
    <property type="entry name" value="Farnesyl Diphosphate Synthase"/>
    <property type="match status" value="1"/>
</dbReference>
<accession>A0A845QE21</accession>
<dbReference type="GO" id="GO:0016765">
    <property type="term" value="F:transferase activity, transferring alkyl or aryl (other than methyl) groups"/>
    <property type="evidence" value="ECO:0007669"/>
    <property type="project" value="UniProtKB-ARBA"/>
</dbReference>
<dbReference type="OrthoDB" id="9807580at2"/>
<organism evidence="1 2">
    <name type="scientific">Pyruvatibacter mobilis</name>
    <dbReference type="NCBI Taxonomy" id="1712261"/>
    <lineage>
        <taxon>Bacteria</taxon>
        <taxon>Pseudomonadati</taxon>
        <taxon>Pseudomonadota</taxon>
        <taxon>Alphaproteobacteria</taxon>
        <taxon>Hyphomicrobiales</taxon>
        <taxon>Parvibaculaceae</taxon>
        <taxon>Pyruvatibacter</taxon>
    </lineage>
</organism>
<keyword evidence="2" id="KW-1185">Reference proteome</keyword>
<comment type="caution">
    <text evidence="1">The sequence shown here is derived from an EMBL/GenBank/DDBJ whole genome shotgun (WGS) entry which is preliminary data.</text>
</comment>
<dbReference type="SFLD" id="SFLDS00005">
    <property type="entry name" value="Isoprenoid_Synthase_Type_I"/>
    <property type="match status" value="1"/>
</dbReference>
<dbReference type="SFLD" id="SFLDG01018">
    <property type="entry name" value="Squalene/Phytoene_Synthase_Lik"/>
    <property type="match status" value="1"/>
</dbReference>
<name>A0A845QE21_9HYPH</name>
<dbReference type="SUPFAM" id="SSF48576">
    <property type="entry name" value="Terpenoid synthases"/>
    <property type="match status" value="1"/>
</dbReference>
<dbReference type="GeneID" id="300654343"/>
<dbReference type="PANTHER" id="PTHR31480">
    <property type="entry name" value="BIFUNCTIONAL LYCOPENE CYCLASE/PHYTOENE SYNTHASE"/>
    <property type="match status" value="1"/>
</dbReference>
<dbReference type="EMBL" id="WXYQ01000012">
    <property type="protein sequence ID" value="NBG96813.1"/>
    <property type="molecule type" value="Genomic_DNA"/>
</dbReference>
<dbReference type="Pfam" id="PF00494">
    <property type="entry name" value="SQS_PSY"/>
    <property type="match status" value="1"/>
</dbReference>
<dbReference type="Proteomes" id="UP000470384">
    <property type="component" value="Unassembled WGS sequence"/>
</dbReference>
<proteinExistence type="predicted"/>
<dbReference type="InterPro" id="IPR002060">
    <property type="entry name" value="Squ/phyt_synthse"/>
</dbReference>
<dbReference type="AlphaFoldDB" id="A0A845QE21"/>
<dbReference type="InterPro" id="IPR008949">
    <property type="entry name" value="Isoprenoid_synthase_dom_sf"/>
</dbReference>
<sequence>MVVESQDAGSSALRADAANAARLAATGVETPSGKDAGDENFPVGSFLLPAHLRPVIATYYGFARAADDIADNPALSPTAKVERLDVMGESLSIDGPESRGRQLARQMADLAQDTRHAARLLDAFRQDAIKTRYATLAELHGYCTMSADPVGRFLVDLHEGGPDAGSPLYPYADGLCTALQILNHLQDCGKDLMVMDRCYLPEEWLAEEGAAVSDLRGEGLTPGLRRVIDRLLDDVDAQLALARRLPPALTSTRLAMESEIIIRLASRLAARLRAGDPLATRVKLSKVDFIVAGVVGAVVGFFRGGKGMRP</sequence>